<keyword evidence="10" id="KW-1185">Reference proteome</keyword>
<keyword evidence="4" id="KW-0378">Hydrolase</keyword>
<name>A0A9P8N227_9HYPO</name>
<dbReference type="SUPFAM" id="SSF75304">
    <property type="entry name" value="Amidase signature (AS) enzymes"/>
    <property type="match status" value="1"/>
</dbReference>
<evidence type="ECO:0000256" key="2">
    <source>
        <dbReference type="ARBA" id="ARBA00009199"/>
    </source>
</evidence>
<reference evidence="9" key="1">
    <citation type="submission" date="2021-09" db="EMBL/GenBank/DDBJ databases">
        <title>A high-quality genome of the endoparasitic fungus Hirsutella rhossiliensis with a comparison of Hirsutella genomes reveals transposable elements contributing to genome size variation.</title>
        <authorList>
            <person name="Lin R."/>
            <person name="Jiao Y."/>
            <person name="Sun X."/>
            <person name="Ling J."/>
            <person name="Xie B."/>
            <person name="Cheng X."/>
        </authorList>
    </citation>
    <scope>NUCLEOTIDE SEQUENCE</scope>
    <source>
        <strain evidence="9">HR02</strain>
    </source>
</reference>
<dbReference type="Pfam" id="PF01425">
    <property type="entry name" value="Amidase"/>
    <property type="match status" value="1"/>
</dbReference>
<evidence type="ECO:0000313" key="9">
    <source>
        <dbReference type="EMBL" id="KAH0965460.1"/>
    </source>
</evidence>
<dbReference type="PROSITE" id="PS00571">
    <property type="entry name" value="AMIDASES"/>
    <property type="match status" value="1"/>
</dbReference>
<protein>
    <recommendedName>
        <fullName evidence="3">amidase</fullName>
        <ecNumber evidence="3">3.5.1.4</ecNumber>
    </recommendedName>
</protein>
<dbReference type="AlphaFoldDB" id="A0A9P8N227"/>
<evidence type="ECO:0000256" key="6">
    <source>
        <dbReference type="PIRSR" id="PIRSR001221-2"/>
    </source>
</evidence>
<evidence type="ECO:0000256" key="5">
    <source>
        <dbReference type="PIRSR" id="PIRSR001221-1"/>
    </source>
</evidence>
<dbReference type="RefSeq" id="XP_044722973.1">
    <property type="nucleotide sequence ID" value="XM_044861947.1"/>
</dbReference>
<comment type="similarity">
    <text evidence="2">Belongs to the amidase family.</text>
</comment>
<evidence type="ECO:0000256" key="1">
    <source>
        <dbReference type="ARBA" id="ARBA00001311"/>
    </source>
</evidence>
<feature type="active site" description="Charge relay system" evidence="5">
    <location>
        <position position="163"/>
    </location>
</feature>
<dbReference type="PIRSF" id="PIRSF001221">
    <property type="entry name" value="Amidase_fungi"/>
    <property type="match status" value="1"/>
</dbReference>
<proteinExistence type="inferred from homology"/>
<feature type="active site" description="Charge relay system" evidence="5">
    <location>
        <position position="239"/>
    </location>
</feature>
<dbReference type="PANTHER" id="PTHR46072">
    <property type="entry name" value="AMIDASE-RELATED-RELATED"/>
    <property type="match status" value="1"/>
</dbReference>
<dbReference type="Gene3D" id="3.90.1300.10">
    <property type="entry name" value="Amidase signature (AS) domain"/>
    <property type="match status" value="1"/>
</dbReference>
<dbReference type="EMBL" id="JAIZPD010000003">
    <property type="protein sequence ID" value="KAH0965460.1"/>
    <property type="molecule type" value="Genomic_DNA"/>
</dbReference>
<comment type="caution">
    <text evidence="9">The sequence shown here is derived from an EMBL/GenBank/DDBJ whole genome shotgun (WGS) entry which is preliminary data.</text>
</comment>
<dbReference type="InterPro" id="IPR036928">
    <property type="entry name" value="AS_sf"/>
</dbReference>
<evidence type="ECO:0000313" key="10">
    <source>
        <dbReference type="Proteomes" id="UP000824596"/>
    </source>
</evidence>
<organism evidence="9 10">
    <name type="scientific">Hirsutella rhossiliensis</name>
    <dbReference type="NCBI Taxonomy" id="111463"/>
    <lineage>
        <taxon>Eukaryota</taxon>
        <taxon>Fungi</taxon>
        <taxon>Dikarya</taxon>
        <taxon>Ascomycota</taxon>
        <taxon>Pezizomycotina</taxon>
        <taxon>Sordariomycetes</taxon>
        <taxon>Hypocreomycetidae</taxon>
        <taxon>Hypocreales</taxon>
        <taxon>Ophiocordycipitaceae</taxon>
        <taxon>Hirsutella</taxon>
    </lineage>
</organism>
<feature type="binding site" evidence="6">
    <location>
        <position position="213"/>
    </location>
    <ligand>
        <name>substrate</name>
    </ligand>
</feature>
<feature type="binding site" evidence="6">
    <location>
        <begin position="260"/>
        <end position="263"/>
    </location>
    <ligand>
        <name>substrate</name>
    </ligand>
</feature>
<dbReference type="OrthoDB" id="6428749at2759"/>
<dbReference type="InterPro" id="IPR023631">
    <property type="entry name" value="Amidase_dom"/>
</dbReference>
<feature type="binding site" evidence="6">
    <location>
        <position position="239"/>
    </location>
    <ligand>
        <name>substrate</name>
    </ligand>
</feature>
<accession>A0A9P8N227</accession>
<evidence type="ECO:0000256" key="7">
    <source>
        <dbReference type="SAM" id="MobiDB-lite"/>
    </source>
</evidence>
<dbReference type="InterPro" id="IPR020556">
    <property type="entry name" value="Amidase_CS"/>
</dbReference>
<feature type="domain" description="Amidase" evidence="8">
    <location>
        <begin position="108"/>
        <end position="563"/>
    </location>
</feature>
<evidence type="ECO:0000256" key="4">
    <source>
        <dbReference type="ARBA" id="ARBA00022801"/>
    </source>
</evidence>
<sequence length="576" mass="62903">MATLLENQPIFPSQFTGGPGEAAASTEASMSPVSWQAVAERVQNDRASAIPAKWVIPPAKLDAAQRSTTRVIDLLPSLLSHHELQITALGASALAAKIRGGGYSCLQVAEAFLHQAAVAHQLTNCLTEIFFAEALEQARQLDHVLQTTGKPVGPLHGVPVSVKDHFNVKGQRTTASYICFAALPVKDNDAHIVEILRNAGAVLYAKTNNPQCMMALETVSNIYGRTLNPWNTKLGAGGSSGGEGALLAQHGSPLGVGSDIGGSVRVPAAFNGLYAFRPSANRVPMFGLECTMVGFESIMAVAGPMGHNVEDLELFFQIVSDAKPWLTEPLMAMPWRSQIDSMQSEKLRIGIMVWDEVVMPHPYITRVIKDVAAKLKEAGHDVFDFEPYDHRRAWEEITLPSYFTDDALNMKKALAAGNEPMLPSAKRLIEDPIVRELSIEETWKLNIARDIYRFDYLQKWAKTASQSASGKPMDVLICPVSSVNSTPHDVKPWWGYGSQWNLLDYPAGVLPAGKVLESDAYPDGYQSANELDKENMELYDNSMYLGMPVAIQVVGPRHEDEKVMGAMSIIDKVIHA</sequence>
<feature type="region of interest" description="Disordered" evidence="7">
    <location>
        <begin position="1"/>
        <end position="26"/>
    </location>
</feature>
<gene>
    <name evidence="9" type="ORF">HRG_03476</name>
</gene>
<dbReference type="Proteomes" id="UP000824596">
    <property type="component" value="Unassembled WGS sequence"/>
</dbReference>
<dbReference type="GeneID" id="68352605"/>
<feature type="active site" description="Acyl-ester intermediate" evidence="5">
    <location>
        <position position="263"/>
    </location>
</feature>
<evidence type="ECO:0000256" key="3">
    <source>
        <dbReference type="ARBA" id="ARBA00012922"/>
    </source>
</evidence>
<dbReference type="GO" id="GO:0004040">
    <property type="term" value="F:amidase activity"/>
    <property type="evidence" value="ECO:0007669"/>
    <property type="project" value="UniProtKB-EC"/>
</dbReference>
<evidence type="ECO:0000259" key="8">
    <source>
        <dbReference type="Pfam" id="PF01425"/>
    </source>
</evidence>
<dbReference type="EC" id="3.5.1.4" evidence="3"/>
<comment type="catalytic activity">
    <reaction evidence="1">
        <text>a monocarboxylic acid amide + H2O = a monocarboxylate + NH4(+)</text>
        <dbReference type="Rhea" id="RHEA:12020"/>
        <dbReference type="ChEBI" id="CHEBI:15377"/>
        <dbReference type="ChEBI" id="CHEBI:28938"/>
        <dbReference type="ChEBI" id="CHEBI:35757"/>
        <dbReference type="ChEBI" id="CHEBI:83628"/>
        <dbReference type="EC" id="3.5.1.4"/>
    </reaction>
</comment>